<evidence type="ECO:0000256" key="1">
    <source>
        <dbReference type="SAM" id="MobiDB-lite"/>
    </source>
</evidence>
<accession>A0A384ZXZ0</accession>
<feature type="region of interest" description="Disordered" evidence="1">
    <location>
        <begin position="116"/>
        <end position="141"/>
    </location>
</feature>
<sequence length="141" mass="16672">MLPFAPKTRVVSMRNGNKDYDVRIDRETKWGNKFYMTHESVAERNRVCDEHEIDLWLKIYDGEIRIGHLLELYGKRLGCWCSPKRCHGDALARAAEWAYNANCKWERIKATYRKRRRAAAKANRQKDGKKVSRKKSITKSR</sequence>
<evidence type="ECO:0000259" key="2">
    <source>
        <dbReference type="Pfam" id="PF14216"/>
    </source>
</evidence>
<gene>
    <name evidence="3" type="ORF">AD1_060</name>
</gene>
<dbReference type="EMBL" id="MH460463">
    <property type="protein sequence ID" value="AXG67104.1"/>
    <property type="molecule type" value="Genomic_DNA"/>
</dbReference>
<dbReference type="InterPro" id="IPR025475">
    <property type="entry name" value="DUF4326"/>
</dbReference>
<organism evidence="3 4">
    <name type="scientific">Dickeya phage vB_DsoM_AD1</name>
    <dbReference type="NCBI Taxonomy" id="2283029"/>
    <lineage>
        <taxon>Viruses</taxon>
        <taxon>Duplodnaviria</taxon>
        <taxon>Heunggongvirae</taxon>
        <taxon>Uroviricota</taxon>
        <taxon>Caudoviricetes</taxon>
        <taxon>Alexandravirus</taxon>
        <taxon>Alexandravirus AD1</taxon>
    </lineage>
</organism>
<name>A0A384ZXZ0_9CAUD</name>
<protein>
    <recommendedName>
        <fullName evidence="2">DUF4326 domain-containing protein</fullName>
    </recommendedName>
</protein>
<dbReference type="Proteomes" id="UP000262440">
    <property type="component" value="Segment"/>
</dbReference>
<proteinExistence type="predicted"/>
<evidence type="ECO:0000313" key="4">
    <source>
        <dbReference type="Proteomes" id="UP000262440"/>
    </source>
</evidence>
<keyword evidence="4" id="KW-1185">Reference proteome</keyword>
<reference evidence="3 4" key="1">
    <citation type="journal article" date="2018" name="Front. Microbiol.">
        <title>Jumbo Bacteriophages Are Represented Within an Increasing Diversity of Environmental Viruses Infecting the Emerging Phytopathogen, Dickeya solani.</title>
        <authorList>
            <person name="Day A.W."/>
            <person name="Ahn J."/>
            <person name="Salmond G.P.C."/>
        </authorList>
    </citation>
    <scope>NUCLEOTIDE SEQUENCE [LARGE SCALE GENOMIC DNA]</scope>
</reference>
<evidence type="ECO:0000313" key="3">
    <source>
        <dbReference type="EMBL" id="AXG67104.1"/>
    </source>
</evidence>
<feature type="compositionally biased region" description="Basic residues" evidence="1">
    <location>
        <begin position="131"/>
        <end position="141"/>
    </location>
</feature>
<feature type="domain" description="DUF4326" evidence="2">
    <location>
        <begin position="17"/>
        <end position="92"/>
    </location>
</feature>
<dbReference type="Pfam" id="PF14216">
    <property type="entry name" value="DUF4326"/>
    <property type="match status" value="1"/>
</dbReference>